<keyword evidence="3" id="KW-1185">Reference proteome</keyword>
<sequence length="535" mass="56955">MTDRFAPRAVVRVAGTLLAADVSARLLSVRYDNNTDLADMVTLVLDDSDHRFVDGSLFDIGHRLELSMGYGSALQEMMRGRIASIAPSFPAGGAATLTVTAYDLSQRLRHDTVTRPPWQGVNDAVIAARIAGEAGLVPVVDPSRFDHERKLPHEGTDWEFLQRRARANHFDLFVRGEELHFHHPRPQTEARVLEWGATLAGFTPRLSAAAQAGTQVVRGFDDGLGRAVVGVASAADLGLEQLAEKLGDTVVESLVGAGLRIARGEAVTSPLDAATLARSLLEEISEGLYEGSGETVGDPGLRAGDQVEIRGVGKRFSGRYRLRQVTHTYDGGGYRTSFEVSQRWGTSLTQLLRSSTSDTAAPGQAPTHAGVVVGVVVAVDPESHRVEVELPGRSEEDRTDPVPCVALGAGPGRGVEFLPSVNDQVLVAFLDGRLATPVVLGSLWTEAEPPSGTADVRRIRTTAHTVTLDDTEGKEQVVISDKGGSTVTMSHDGTVTVRARHGLVLDAGDGDAAITARNVTVTVAADGHMDVDRKA</sequence>
<evidence type="ECO:0000313" key="2">
    <source>
        <dbReference type="EMBL" id="TCK22870.1"/>
    </source>
</evidence>
<feature type="domain" description="Gp5/Type VI secretion system Vgr protein OB-fold" evidence="1">
    <location>
        <begin position="373"/>
        <end position="444"/>
    </location>
</feature>
<evidence type="ECO:0000259" key="1">
    <source>
        <dbReference type="Pfam" id="PF04717"/>
    </source>
</evidence>
<name>A0A4R1HQU8_PSEEN</name>
<dbReference type="EMBL" id="SMFZ01000002">
    <property type="protein sequence ID" value="TCK22870.1"/>
    <property type="molecule type" value="Genomic_DNA"/>
</dbReference>
<dbReference type="InterPro" id="IPR006531">
    <property type="entry name" value="Gp5/Vgr_OB"/>
</dbReference>
<dbReference type="Proteomes" id="UP000295560">
    <property type="component" value="Unassembled WGS sequence"/>
</dbReference>
<dbReference type="InterPro" id="IPR037026">
    <property type="entry name" value="Vgr_OB-fold_dom_sf"/>
</dbReference>
<reference evidence="2 3" key="1">
    <citation type="submission" date="2019-03" db="EMBL/GenBank/DDBJ databases">
        <title>Sequencing the genomes of 1000 actinobacteria strains.</title>
        <authorList>
            <person name="Klenk H.-P."/>
        </authorList>
    </citation>
    <scope>NUCLEOTIDE SEQUENCE [LARGE SCALE GENOMIC DNA]</scope>
    <source>
        <strain evidence="2 3">DSM 44969</strain>
    </source>
</reference>
<dbReference type="SUPFAM" id="SSF69349">
    <property type="entry name" value="Phage fibre proteins"/>
    <property type="match status" value="1"/>
</dbReference>
<organism evidence="2 3">
    <name type="scientific">Pseudonocardia endophytica</name>
    <dbReference type="NCBI Taxonomy" id="401976"/>
    <lineage>
        <taxon>Bacteria</taxon>
        <taxon>Bacillati</taxon>
        <taxon>Actinomycetota</taxon>
        <taxon>Actinomycetes</taxon>
        <taxon>Pseudonocardiales</taxon>
        <taxon>Pseudonocardiaceae</taxon>
        <taxon>Pseudonocardia</taxon>
    </lineage>
</organism>
<gene>
    <name evidence="2" type="ORF">EV378_6881</name>
</gene>
<dbReference type="SUPFAM" id="SSF69255">
    <property type="entry name" value="gp5 N-terminal domain-like"/>
    <property type="match status" value="1"/>
</dbReference>
<accession>A0A4R1HQU8</accession>
<dbReference type="AlphaFoldDB" id="A0A4R1HQU8"/>
<evidence type="ECO:0000313" key="3">
    <source>
        <dbReference type="Proteomes" id="UP000295560"/>
    </source>
</evidence>
<protein>
    <submittedName>
        <fullName evidence="2">Phage protein D</fullName>
    </submittedName>
</protein>
<dbReference type="Gene3D" id="2.40.50.230">
    <property type="entry name" value="Gp5 N-terminal domain"/>
    <property type="match status" value="1"/>
</dbReference>
<comment type="caution">
    <text evidence="2">The sequence shown here is derived from an EMBL/GenBank/DDBJ whole genome shotgun (WGS) entry which is preliminary data.</text>
</comment>
<dbReference type="Pfam" id="PF04717">
    <property type="entry name" value="Phage_base_V"/>
    <property type="match status" value="1"/>
</dbReference>
<dbReference type="RefSeq" id="WP_132432018.1">
    <property type="nucleotide sequence ID" value="NZ_SMFZ01000002.1"/>
</dbReference>
<proteinExistence type="predicted"/>
<dbReference type="SUPFAM" id="SSF69279">
    <property type="entry name" value="Phage tail proteins"/>
    <property type="match status" value="1"/>
</dbReference>
<dbReference type="OrthoDB" id="1907165at2"/>